<evidence type="ECO:0000313" key="2">
    <source>
        <dbReference type="EMBL" id="NYE86011.1"/>
    </source>
</evidence>
<dbReference type="InterPro" id="IPR002816">
    <property type="entry name" value="TraB/PrgY/GumN_fam"/>
</dbReference>
<dbReference type="Pfam" id="PF01963">
    <property type="entry name" value="TraB_PrgY_gumN"/>
    <property type="match status" value="1"/>
</dbReference>
<dbReference type="PANTHER" id="PTHR40590:SF1">
    <property type="entry name" value="CYTOPLASMIC PROTEIN"/>
    <property type="match status" value="1"/>
</dbReference>
<keyword evidence="3" id="KW-1185">Reference proteome</keyword>
<proteinExistence type="predicted"/>
<organism evidence="2 3">
    <name type="scientific">Pigmentiphaga litoralis</name>
    <dbReference type="NCBI Taxonomy" id="516702"/>
    <lineage>
        <taxon>Bacteria</taxon>
        <taxon>Pseudomonadati</taxon>
        <taxon>Pseudomonadota</taxon>
        <taxon>Betaproteobacteria</taxon>
        <taxon>Burkholderiales</taxon>
        <taxon>Alcaligenaceae</taxon>
        <taxon>Pigmentiphaga</taxon>
    </lineage>
</organism>
<evidence type="ECO:0000256" key="1">
    <source>
        <dbReference type="SAM" id="SignalP"/>
    </source>
</evidence>
<sequence length="321" mass="33493">MSRASPAACLALAATLALAVATSAMAAPCPPPPLTAAEVTAAAARSDGKDRGLLWKLTRDGSTSWLYGTVHAGRPAWATPGPIVAQALKGSTVLALEMDPLAPDLQARVAALMAAPKGVALPTAVTNRLARQLEDSCLPAALIQALHPLAVTTIAQLTVARRAGLFAEYGVDLTLARLARTAGTPVVSLETPELQIRALFGDPGTIDLQEVTATLDGLEEGKDTATLERLIAAWDRGDQAGLASYAQWCDCLNTPEERAMMRRVLDDRNPALAQGIAGLHGKGRSVFAAVGALHMTGDASLLRLLAAQGFLVERVPLRPVR</sequence>
<reference evidence="2 3" key="1">
    <citation type="submission" date="2020-07" db="EMBL/GenBank/DDBJ databases">
        <title>Genomic Encyclopedia of Type Strains, Phase IV (KMG-V): Genome sequencing to study the core and pangenomes of soil and plant-associated prokaryotes.</title>
        <authorList>
            <person name="Whitman W."/>
        </authorList>
    </citation>
    <scope>NUCLEOTIDE SEQUENCE [LARGE SCALE GENOMIC DNA]</scope>
    <source>
        <strain evidence="2 3">SAS40</strain>
    </source>
</reference>
<feature type="signal peptide" evidence="1">
    <location>
        <begin position="1"/>
        <end position="26"/>
    </location>
</feature>
<evidence type="ECO:0000313" key="3">
    <source>
        <dbReference type="Proteomes" id="UP000542125"/>
    </source>
</evidence>
<gene>
    <name evidence="2" type="ORF">FHW18_005330</name>
</gene>
<feature type="chain" id="PRO_5031569888" description="TraB/GumN family protein" evidence="1">
    <location>
        <begin position="27"/>
        <end position="321"/>
    </location>
</feature>
<dbReference type="Proteomes" id="UP000542125">
    <property type="component" value="Unassembled WGS sequence"/>
</dbReference>
<protein>
    <recommendedName>
        <fullName evidence="4">TraB/GumN family protein</fullName>
    </recommendedName>
</protein>
<keyword evidence="1" id="KW-0732">Signal</keyword>
<comment type="caution">
    <text evidence="2">The sequence shown here is derived from an EMBL/GenBank/DDBJ whole genome shotgun (WGS) entry which is preliminary data.</text>
</comment>
<dbReference type="AlphaFoldDB" id="A0A7Y9LQK1"/>
<dbReference type="PANTHER" id="PTHR40590">
    <property type="entry name" value="CYTOPLASMIC PROTEIN-RELATED"/>
    <property type="match status" value="1"/>
</dbReference>
<dbReference type="InterPro" id="IPR047111">
    <property type="entry name" value="YbaP-like"/>
</dbReference>
<name>A0A7Y9LQK1_9BURK</name>
<dbReference type="CDD" id="cd14789">
    <property type="entry name" value="Tiki"/>
    <property type="match status" value="1"/>
</dbReference>
<evidence type="ECO:0008006" key="4">
    <source>
        <dbReference type="Google" id="ProtNLM"/>
    </source>
</evidence>
<dbReference type="EMBL" id="JACBYR010000003">
    <property type="protein sequence ID" value="NYE86011.1"/>
    <property type="molecule type" value="Genomic_DNA"/>
</dbReference>
<accession>A0A7Y9LQK1</accession>
<dbReference type="RefSeq" id="WP_179590625.1">
    <property type="nucleotide sequence ID" value="NZ_JACBYR010000003.1"/>
</dbReference>